<evidence type="ECO:0000256" key="5">
    <source>
        <dbReference type="PIRSR" id="PIRSR001430-1"/>
    </source>
</evidence>
<evidence type="ECO:0000256" key="7">
    <source>
        <dbReference type="RuleBase" id="RU003792"/>
    </source>
</evidence>
<dbReference type="STRING" id="1121955.SAMN02745146_0853"/>
<dbReference type="GO" id="GO:0031119">
    <property type="term" value="P:tRNA pseudouridine synthesis"/>
    <property type="evidence" value="ECO:0007669"/>
    <property type="project" value="UniProtKB-UniRule"/>
</dbReference>
<evidence type="ECO:0000256" key="6">
    <source>
        <dbReference type="PIRSR" id="PIRSR001430-2"/>
    </source>
</evidence>
<name>A0A1M6B2U7_9BACT</name>
<comment type="caution">
    <text evidence="4">Lacks conserved residue(s) required for the propagation of feature annotation.</text>
</comment>
<feature type="active site" description="Nucleophile" evidence="4 5">
    <location>
        <position position="80"/>
    </location>
</feature>
<evidence type="ECO:0000259" key="8">
    <source>
        <dbReference type="Pfam" id="PF01416"/>
    </source>
</evidence>
<dbReference type="CDD" id="cd02570">
    <property type="entry name" value="PseudoU_synth_EcTruA"/>
    <property type="match status" value="1"/>
</dbReference>
<dbReference type="PANTHER" id="PTHR11142:SF0">
    <property type="entry name" value="TRNA PSEUDOURIDINE SYNTHASE-LIKE 1"/>
    <property type="match status" value="1"/>
</dbReference>
<dbReference type="EC" id="5.4.99.12" evidence="4"/>
<dbReference type="PANTHER" id="PTHR11142">
    <property type="entry name" value="PSEUDOURIDYLATE SYNTHASE"/>
    <property type="match status" value="1"/>
</dbReference>
<evidence type="ECO:0000256" key="3">
    <source>
        <dbReference type="ARBA" id="ARBA00023235"/>
    </source>
</evidence>
<keyword evidence="10" id="KW-1185">Reference proteome</keyword>
<keyword evidence="2 4" id="KW-0819">tRNA processing</keyword>
<evidence type="ECO:0000313" key="10">
    <source>
        <dbReference type="Proteomes" id="UP000184418"/>
    </source>
</evidence>
<proteinExistence type="inferred from homology"/>
<dbReference type="InterPro" id="IPR020095">
    <property type="entry name" value="PsdUridine_synth_TruA_C"/>
</dbReference>
<dbReference type="InterPro" id="IPR020097">
    <property type="entry name" value="PsdUridine_synth_TruA_a/b_dom"/>
</dbReference>
<dbReference type="EMBL" id="FQYN01000001">
    <property type="protein sequence ID" value="SHI42987.1"/>
    <property type="molecule type" value="Genomic_DNA"/>
</dbReference>
<feature type="domain" description="Pseudouridine synthase I TruA alpha/beta" evidence="8">
    <location>
        <begin position="171"/>
        <end position="273"/>
    </location>
</feature>
<dbReference type="GO" id="GO:0003723">
    <property type="term" value="F:RNA binding"/>
    <property type="evidence" value="ECO:0007669"/>
    <property type="project" value="InterPro"/>
</dbReference>
<accession>A0A1M6B2U7</accession>
<protein>
    <recommendedName>
        <fullName evidence="4">tRNA pseudouridine synthase A</fullName>
        <ecNumber evidence="4">5.4.99.12</ecNumber>
    </recommendedName>
    <alternativeName>
        <fullName evidence="4">tRNA pseudouridine(38-40) synthase</fullName>
    </alternativeName>
    <alternativeName>
        <fullName evidence="4">tRNA pseudouridylate synthase I</fullName>
    </alternativeName>
    <alternativeName>
        <fullName evidence="4">tRNA-uridine isomerase I</fullName>
    </alternativeName>
</protein>
<comment type="similarity">
    <text evidence="1 4 7">Belongs to the tRNA pseudouridine synthase TruA family.</text>
</comment>
<feature type="binding site" evidence="4 6">
    <location>
        <position position="140"/>
    </location>
    <ligand>
        <name>substrate</name>
    </ligand>
</feature>
<comment type="catalytic activity">
    <reaction evidence="4 7">
        <text>uridine(38/39/40) in tRNA = pseudouridine(38/39/40) in tRNA</text>
        <dbReference type="Rhea" id="RHEA:22376"/>
        <dbReference type="Rhea" id="RHEA-COMP:10085"/>
        <dbReference type="Rhea" id="RHEA-COMP:10087"/>
        <dbReference type="ChEBI" id="CHEBI:65314"/>
        <dbReference type="ChEBI" id="CHEBI:65315"/>
        <dbReference type="EC" id="5.4.99.12"/>
    </reaction>
</comment>
<evidence type="ECO:0000256" key="1">
    <source>
        <dbReference type="ARBA" id="ARBA00009375"/>
    </source>
</evidence>
<reference evidence="9 10" key="1">
    <citation type="submission" date="2016-11" db="EMBL/GenBank/DDBJ databases">
        <authorList>
            <person name="Jaros S."/>
            <person name="Januszkiewicz K."/>
            <person name="Wedrychowicz H."/>
        </authorList>
    </citation>
    <scope>NUCLEOTIDE SEQUENCE [LARGE SCALE GENOMIC DNA]</scope>
    <source>
        <strain evidence="9 10">DSM 21074</strain>
    </source>
</reference>
<dbReference type="InterPro" id="IPR001406">
    <property type="entry name" value="PsdUridine_synth_TruA"/>
</dbReference>
<dbReference type="HAMAP" id="MF_00171">
    <property type="entry name" value="TruA"/>
    <property type="match status" value="1"/>
</dbReference>
<sequence>MNCRWSIGAEEFVVLLNSEFLIPNSEFQQVRYFLHLAYDGTLYHGWQVQPNTLTVQREVERCLAQVLRQPISTLGSGRTDTGVHASHQVIHFDAELPAGLDEATVVYRLNRALPKDIATRLLHPVPARAHARFDAEARTYEYHVRTVPDPFSVGHSLYLDRQPDVAAMNEAAASMIGSFDFTSFSKVKGGENHYVCTCYEAGWHEAPGGLVFRIRANRFVRGMVRLVVGTLLAVGRGKITPAEFKAILLAQNRVDAGSAAPAQGLFLSRVEYPEGLVPETAAPVGMPYFAGRPR</sequence>
<evidence type="ECO:0000313" key="9">
    <source>
        <dbReference type="EMBL" id="SHI42987.1"/>
    </source>
</evidence>
<dbReference type="NCBIfam" id="TIGR00071">
    <property type="entry name" value="hisT_truA"/>
    <property type="match status" value="1"/>
</dbReference>
<dbReference type="FunFam" id="3.30.70.580:FF:000001">
    <property type="entry name" value="tRNA pseudouridine synthase A"/>
    <property type="match status" value="1"/>
</dbReference>
<dbReference type="Proteomes" id="UP000184418">
    <property type="component" value="Unassembled WGS sequence"/>
</dbReference>
<dbReference type="AlphaFoldDB" id="A0A1M6B2U7"/>
<dbReference type="InterPro" id="IPR020103">
    <property type="entry name" value="PsdUridine_synth_cat_dom_sf"/>
</dbReference>
<comment type="function">
    <text evidence="4">Formation of pseudouridine at positions 38, 39 and 40 in the anticodon stem and loop of transfer RNAs.</text>
</comment>
<dbReference type="SUPFAM" id="SSF55120">
    <property type="entry name" value="Pseudouridine synthase"/>
    <property type="match status" value="1"/>
</dbReference>
<feature type="domain" description="Pseudouridine synthase I TruA alpha/beta" evidence="8">
    <location>
        <begin position="37"/>
        <end position="134"/>
    </location>
</feature>
<evidence type="ECO:0000256" key="2">
    <source>
        <dbReference type="ARBA" id="ARBA00022694"/>
    </source>
</evidence>
<gene>
    <name evidence="4" type="primary">truA</name>
    <name evidence="9" type="ORF">SAMN02745146_0853</name>
</gene>
<dbReference type="PIRSF" id="PIRSF001430">
    <property type="entry name" value="tRNA_psdUrid_synth"/>
    <property type="match status" value="1"/>
</dbReference>
<dbReference type="InterPro" id="IPR020094">
    <property type="entry name" value="TruA/RsuA/RluB/E/F_N"/>
</dbReference>
<organism evidence="9 10">
    <name type="scientific">Hymenobacter daecheongensis DSM 21074</name>
    <dbReference type="NCBI Taxonomy" id="1121955"/>
    <lineage>
        <taxon>Bacteria</taxon>
        <taxon>Pseudomonadati</taxon>
        <taxon>Bacteroidota</taxon>
        <taxon>Cytophagia</taxon>
        <taxon>Cytophagales</taxon>
        <taxon>Hymenobacteraceae</taxon>
        <taxon>Hymenobacter</taxon>
    </lineage>
</organism>
<keyword evidence="3 4" id="KW-0413">Isomerase</keyword>
<dbReference type="Gene3D" id="3.30.70.580">
    <property type="entry name" value="Pseudouridine synthase I, catalytic domain, N-terminal subdomain"/>
    <property type="match status" value="1"/>
</dbReference>
<dbReference type="Pfam" id="PF01416">
    <property type="entry name" value="PseudoU_synth_1"/>
    <property type="match status" value="2"/>
</dbReference>
<dbReference type="GO" id="GO:0160147">
    <property type="term" value="F:tRNA pseudouridine(38-40) synthase activity"/>
    <property type="evidence" value="ECO:0007669"/>
    <property type="project" value="UniProtKB-EC"/>
</dbReference>
<comment type="subunit">
    <text evidence="4">Homodimer.</text>
</comment>
<dbReference type="Gene3D" id="3.30.70.660">
    <property type="entry name" value="Pseudouridine synthase I, catalytic domain, C-terminal subdomain"/>
    <property type="match status" value="1"/>
</dbReference>
<evidence type="ECO:0000256" key="4">
    <source>
        <dbReference type="HAMAP-Rule" id="MF_00171"/>
    </source>
</evidence>